<protein>
    <submittedName>
        <fullName evidence="1">Uncharacterized protein</fullName>
    </submittedName>
</protein>
<reference evidence="2" key="1">
    <citation type="journal article" date="2022" name="Mol. Ecol. Resour.">
        <title>The genomes of chicory, endive, great burdock and yacon provide insights into Asteraceae palaeo-polyploidization history and plant inulin production.</title>
        <authorList>
            <person name="Fan W."/>
            <person name="Wang S."/>
            <person name="Wang H."/>
            <person name="Wang A."/>
            <person name="Jiang F."/>
            <person name="Liu H."/>
            <person name="Zhao H."/>
            <person name="Xu D."/>
            <person name="Zhang Y."/>
        </authorList>
    </citation>
    <scope>NUCLEOTIDE SEQUENCE [LARGE SCALE GENOMIC DNA]</scope>
    <source>
        <strain evidence="2">cv. Punajuju</strain>
    </source>
</reference>
<gene>
    <name evidence="1" type="ORF">L2E82_41201</name>
</gene>
<evidence type="ECO:0000313" key="2">
    <source>
        <dbReference type="Proteomes" id="UP001055811"/>
    </source>
</evidence>
<dbReference type="Proteomes" id="UP001055811">
    <property type="component" value="Linkage Group LG07"/>
</dbReference>
<organism evidence="1 2">
    <name type="scientific">Cichorium intybus</name>
    <name type="common">Chicory</name>
    <dbReference type="NCBI Taxonomy" id="13427"/>
    <lineage>
        <taxon>Eukaryota</taxon>
        <taxon>Viridiplantae</taxon>
        <taxon>Streptophyta</taxon>
        <taxon>Embryophyta</taxon>
        <taxon>Tracheophyta</taxon>
        <taxon>Spermatophyta</taxon>
        <taxon>Magnoliopsida</taxon>
        <taxon>eudicotyledons</taxon>
        <taxon>Gunneridae</taxon>
        <taxon>Pentapetalae</taxon>
        <taxon>asterids</taxon>
        <taxon>campanulids</taxon>
        <taxon>Asterales</taxon>
        <taxon>Asteraceae</taxon>
        <taxon>Cichorioideae</taxon>
        <taxon>Cichorieae</taxon>
        <taxon>Cichoriinae</taxon>
        <taxon>Cichorium</taxon>
    </lineage>
</organism>
<name>A0ACB9ANN3_CICIN</name>
<comment type="caution">
    <text evidence="1">The sequence shown here is derived from an EMBL/GenBank/DDBJ whole genome shotgun (WGS) entry which is preliminary data.</text>
</comment>
<keyword evidence="2" id="KW-1185">Reference proteome</keyword>
<proteinExistence type="predicted"/>
<dbReference type="EMBL" id="CM042015">
    <property type="protein sequence ID" value="KAI3711249.1"/>
    <property type="molecule type" value="Genomic_DNA"/>
</dbReference>
<accession>A0ACB9ANN3</accession>
<evidence type="ECO:0000313" key="1">
    <source>
        <dbReference type="EMBL" id="KAI3711249.1"/>
    </source>
</evidence>
<reference evidence="1 2" key="2">
    <citation type="journal article" date="2022" name="Mol. Ecol. Resour.">
        <title>The genomes of chicory, endive, great burdock and yacon provide insights into Asteraceae paleo-polyploidization history and plant inulin production.</title>
        <authorList>
            <person name="Fan W."/>
            <person name="Wang S."/>
            <person name="Wang H."/>
            <person name="Wang A."/>
            <person name="Jiang F."/>
            <person name="Liu H."/>
            <person name="Zhao H."/>
            <person name="Xu D."/>
            <person name="Zhang Y."/>
        </authorList>
    </citation>
    <scope>NUCLEOTIDE SEQUENCE [LARGE SCALE GENOMIC DNA]</scope>
    <source>
        <strain evidence="2">cv. Punajuju</strain>
        <tissue evidence="1">Leaves</tissue>
    </source>
</reference>
<sequence>MTVFFFSFNRPPSPSFLFINFYSPILDPATILICRSLQLCFPPTPFSQIHMKLTFSSSPLDRPPRPRFFLIFSQSRPAAVVVFYGRYSPSLPRRFLKSI</sequence>